<dbReference type="Proteomes" id="UP000075714">
    <property type="component" value="Unassembled WGS sequence"/>
</dbReference>
<name>A0A150G0M4_GONPE</name>
<protein>
    <submittedName>
        <fullName evidence="1">Uncharacterized protein</fullName>
    </submittedName>
</protein>
<sequence length="77" mass="8099">MDYEATKAVSGPGWALWADRDYGRSDVLDYMRVDIRLKHIQGCPAQRSAAMLRLLADMRAAVGTGAGAGAGVGMAGT</sequence>
<evidence type="ECO:0000313" key="1">
    <source>
        <dbReference type="EMBL" id="KXZ43394.1"/>
    </source>
</evidence>
<organism evidence="1 2">
    <name type="scientific">Gonium pectorale</name>
    <name type="common">Green alga</name>
    <dbReference type="NCBI Taxonomy" id="33097"/>
    <lineage>
        <taxon>Eukaryota</taxon>
        <taxon>Viridiplantae</taxon>
        <taxon>Chlorophyta</taxon>
        <taxon>core chlorophytes</taxon>
        <taxon>Chlorophyceae</taxon>
        <taxon>CS clade</taxon>
        <taxon>Chlamydomonadales</taxon>
        <taxon>Volvocaceae</taxon>
        <taxon>Gonium</taxon>
    </lineage>
</organism>
<dbReference type="OrthoDB" id="557493at2759"/>
<keyword evidence="2" id="KW-1185">Reference proteome</keyword>
<gene>
    <name evidence="1" type="ORF">GPECTOR_91g548</name>
</gene>
<comment type="caution">
    <text evidence="1">The sequence shown here is derived from an EMBL/GenBank/DDBJ whole genome shotgun (WGS) entry which is preliminary data.</text>
</comment>
<reference evidence="2" key="1">
    <citation type="journal article" date="2016" name="Nat. Commun.">
        <title>The Gonium pectorale genome demonstrates co-option of cell cycle regulation during the evolution of multicellularity.</title>
        <authorList>
            <person name="Hanschen E.R."/>
            <person name="Marriage T.N."/>
            <person name="Ferris P.J."/>
            <person name="Hamaji T."/>
            <person name="Toyoda A."/>
            <person name="Fujiyama A."/>
            <person name="Neme R."/>
            <person name="Noguchi H."/>
            <person name="Minakuchi Y."/>
            <person name="Suzuki M."/>
            <person name="Kawai-Toyooka H."/>
            <person name="Smith D.R."/>
            <person name="Sparks H."/>
            <person name="Anderson J."/>
            <person name="Bakaric R."/>
            <person name="Luria V."/>
            <person name="Karger A."/>
            <person name="Kirschner M.W."/>
            <person name="Durand P.M."/>
            <person name="Michod R.E."/>
            <person name="Nozaki H."/>
            <person name="Olson B.J."/>
        </authorList>
    </citation>
    <scope>NUCLEOTIDE SEQUENCE [LARGE SCALE GENOMIC DNA]</scope>
    <source>
        <strain evidence="2">NIES-2863</strain>
    </source>
</reference>
<evidence type="ECO:0000313" key="2">
    <source>
        <dbReference type="Proteomes" id="UP000075714"/>
    </source>
</evidence>
<dbReference type="EMBL" id="LSYV01000092">
    <property type="protein sequence ID" value="KXZ43394.1"/>
    <property type="molecule type" value="Genomic_DNA"/>
</dbReference>
<dbReference type="AlphaFoldDB" id="A0A150G0M4"/>
<proteinExistence type="predicted"/>
<accession>A0A150G0M4</accession>